<dbReference type="PANTHER" id="PTHR21314:SF0">
    <property type="entry name" value="QUEUOSINE 5'-PHOSPHATE N-GLYCOSYLASE_HYDROLASE"/>
    <property type="match status" value="1"/>
</dbReference>
<keyword evidence="8" id="KW-1185">Reference proteome</keyword>
<keyword evidence="1 6" id="KW-0378">Hydrolase</keyword>
<evidence type="ECO:0000313" key="8">
    <source>
        <dbReference type="Proteomes" id="UP000235371"/>
    </source>
</evidence>
<dbReference type="EC" id="3.2.2.-" evidence="6"/>
<dbReference type="PANTHER" id="PTHR21314">
    <property type="entry name" value="QUEUOSINE 5'-PHOSPHATE N-GLYCOSYLASE_HYDROLASE-RELATED"/>
    <property type="match status" value="1"/>
</dbReference>
<proteinExistence type="inferred from homology"/>
<dbReference type="InParanoid" id="A0A2J6SVA1"/>
<evidence type="ECO:0000256" key="4">
    <source>
        <dbReference type="ARBA" id="ARBA00035393"/>
    </source>
</evidence>
<evidence type="ECO:0000256" key="6">
    <source>
        <dbReference type="RuleBase" id="RU365002"/>
    </source>
</evidence>
<reference evidence="7 8" key="1">
    <citation type="submission" date="2016-04" db="EMBL/GenBank/DDBJ databases">
        <title>A degradative enzymes factory behind the ericoid mycorrhizal symbiosis.</title>
        <authorList>
            <consortium name="DOE Joint Genome Institute"/>
            <person name="Martino E."/>
            <person name="Morin E."/>
            <person name="Grelet G."/>
            <person name="Kuo A."/>
            <person name="Kohler A."/>
            <person name="Daghino S."/>
            <person name="Barry K."/>
            <person name="Choi C."/>
            <person name="Cichocki N."/>
            <person name="Clum A."/>
            <person name="Copeland A."/>
            <person name="Hainaut M."/>
            <person name="Haridas S."/>
            <person name="Labutti K."/>
            <person name="Lindquist E."/>
            <person name="Lipzen A."/>
            <person name="Khouja H.-R."/>
            <person name="Murat C."/>
            <person name="Ohm R."/>
            <person name="Olson A."/>
            <person name="Spatafora J."/>
            <person name="Veneault-Fourrey C."/>
            <person name="Henrissat B."/>
            <person name="Grigoriev I."/>
            <person name="Martin F."/>
            <person name="Perotto S."/>
        </authorList>
    </citation>
    <scope>NUCLEOTIDE SEQUENCE [LARGE SCALE GENOMIC DNA]</scope>
    <source>
        <strain evidence="7 8">E</strain>
    </source>
</reference>
<organism evidence="7 8">
    <name type="scientific">Hyaloscypha bicolor E</name>
    <dbReference type="NCBI Taxonomy" id="1095630"/>
    <lineage>
        <taxon>Eukaryota</taxon>
        <taxon>Fungi</taxon>
        <taxon>Dikarya</taxon>
        <taxon>Ascomycota</taxon>
        <taxon>Pezizomycotina</taxon>
        <taxon>Leotiomycetes</taxon>
        <taxon>Helotiales</taxon>
        <taxon>Hyaloscyphaceae</taxon>
        <taxon>Hyaloscypha</taxon>
        <taxon>Hyaloscypha bicolor</taxon>
    </lineage>
</organism>
<evidence type="ECO:0000256" key="5">
    <source>
        <dbReference type="ARBA" id="ARBA00048204"/>
    </source>
</evidence>
<dbReference type="STRING" id="1095630.A0A2J6SVA1"/>
<evidence type="ECO:0000256" key="3">
    <source>
        <dbReference type="ARBA" id="ARBA00035306"/>
    </source>
</evidence>
<dbReference type="InterPro" id="IPR019438">
    <property type="entry name" value="Q_salvage"/>
</dbReference>
<feature type="non-terminal residue" evidence="7">
    <location>
        <position position="373"/>
    </location>
</feature>
<dbReference type="Proteomes" id="UP000235371">
    <property type="component" value="Unassembled WGS sequence"/>
</dbReference>
<name>A0A2J6SVA1_9HELO</name>
<dbReference type="OrthoDB" id="416777at2759"/>
<dbReference type="AlphaFoldDB" id="A0A2J6SVA1"/>
<dbReference type="RefSeq" id="XP_024731598.1">
    <property type="nucleotide sequence ID" value="XM_024877248.1"/>
</dbReference>
<dbReference type="Pfam" id="PF10343">
    <property type="entry name" value="Q_salvage"/>
    <property type="match status" value="1"/>
</dbReference>
<dbReference type="GO" id="GO:0016787">
    <property type="term" value="F:hydrolase activity"/>
    <property type="evidence" value="ECO:0007669"/>
    <property type="project" value="UniProtKB-KW"/>
</dbReference>
<evidence type="ECO:0000256" key="1">
    <source>
        <dbReference type="ARBA" id="ARBA00022801"/>
    </source>
</evidence>
<protein>
    <recommendedName>
        <fullName evidence="3 6">Queuosine 5'-phosphate N-glycosylase/hydrolase</fullName>
        <ecNumber evidence="6">3.2.2.-</ecNumber>
    </recommendedName>
    <alternativeName>
        <fullName evidence="4 6">Queuosine-nucleotide N-glycosylase/hydrolase</fullName>
    </alternativeName>
</protein>
<evidence type="ECO:0000313" key="7">
    <source>
        <dbReference type="EMBL" id="PMD54694.1"/>
    </source>
</evidence>
<dbReference type="GO" id="GO:0006400">
    <property type="term" value="P:tRNA modification"/>
    <property type="evidence" value="ECO:0007669"/>
    <property type="project" value="TreeGrafter"/>
</dbReference>
<comment type="catalytic activity">
    <reaction evidence="5 6">
        <text>queuosine 5'-phosphate + H2O = queuine + D-ribose 5-phosphate</text>
        <dbReference type="Rhea" id="RHEA:75387"/>
        <dbReference type="ChEBI" id="CHEBI:15377"/>
        <dbReference type="ChEBI" id="CHEBI:17433"/>
        <dbReference type="ChEBI" id="CHEBI:78346"/>
        <dbReference type="ChEBI" id="CHEBI:194371"/>
    </reaction>
    <physiologicalReaction direction="left-to-right" evidence="5 6">
        <dbReference type="Rhea" id="RHEA:75388"/>
    </physiologicalReaction>
</comment>
<comment type="similarity">
    <text evidence="2 6">Belongs to the QNG1 protein family.</text>
</comment>
<gene>
    <name evidence="7" type="ORF">K444DRAFT_569863</name>
</gene>
<evidence type="ECO:0000256" key="2">
    <source>
        <dbReference type="ARBA" id="ARBA00035119"/>
    </source>
</evidence>
<dbReference type="EMBL" id="KZ613859">
    <property type="protein sequence ID" value="PMD54694.1"/>
    <property type="molecule type" value="Genomic_DNA"/>
</dbReference>
<comment type="function">
    <text evidence="6">Catalyzes the hydrolysis of queuosine 5'-phosphate, releasing the nucleobase queuine (q). Is required for salvage of queuine from exogenous queuosine (Q) that is imported and then converted to queuosine 5'-phosphate intracellularly.</text>
</comment>
<accession>A0A2J6SVA1</accession>
<dbReference type="GeneID" id="36585325"/>
<sequence length="373" mass="43339">MSDDEADPGLLDFLRQHFQKASLAPKIPETHVLEGAEYVYDNAIDVALDYRSTKAAAAMIYDQMQKKEYSTKTWAEHELHPKAKDESTVAFIFTMDLLNFSFWSEKNDEERFAVEYKGKKWTGYWSLVASLQRALDEDIPITSSDFWQNEDECTEEVLKHVFRSSTEEEIPLFQERMACLREAGQILYEKYQCSFTNCIAEANHSSAALVNILANNFPCFNDVVPFENRKSVRFLKRAQICVADVWAAFDGEGFGHFDDIEKITMFADYRVPQMLNTLGCLWYSPLLDNAIRHKKLIETGCSWEIQLRVLADVGFQGCAIWCVELLRREILRNHPDAKVNAILIDFFLYDTMKEREVEGQEEIPHHRTRSIWY</sequence>